<dbReference type="Proteomes" id="UP001333996">
    <property type="component" value="Unassembled WGS sequence"/>
</dbReference>
<reference evidence="2" key="1">
    <citation type="submission" date="2024-01" db="EMBL/GenBank/DDBJ databases">
        <title>First draft genome sequence data of TA4-1, the type strain of Gram-positive actinobacterium Streptomyces chiangmaiensis.</title>
        <authorList>
            <person name="Yasawong M."/>
            <person name="Nantapong N."/>
        </authorList>
    </citation>
    <scope>NUCLEOTIDE SEQUENCE</scope>
    <source>
        <strain evidence="2">TA4-1</strain>
    </source>
</reference>
<evidence type="ECO:0000313" key="3">
    <source>
        <dbReference type="Proteomes" id="UP001333996"/>
    </source>
</evidence>
<keyword evidence="3" id="KW-1185">Reference proteome</keyword>
<dbReference type="PANTHER" id="PTHR37474">
    <property type="entry name" value="RNA LIGASE/CYCLIC NUCLEOTIDE PHOSPHODIESTERASE"/>
    <property type="match status" value="1"/>
</dbReference>
<comment type="caution">
    <text evidence="2">The sequence shown here is derived from an EMBL/GenBank/DDBJ whole genome shotgun (WGS) entry which is preliminary data.</text>
</comment>
<evidence type="ECO:0000313" key="2">
    <source>
        <dbReference type="EMBL" id="MED7823490.1"/>
    </source>
</evidence>
<evidence type="ECO:0000259" key="1">
    <source>
        <dbReference type="Pfam" id="PF04457"/>
    </source>
</evidence>
<feature type="non-terminal residue" evidence="2">
    <location>
        <position position="275"/>
    </location>
</feature>
<dbReference type="InterPro" id="IPR009097">
    <property type="entry name" value="Cyclic_Pdiesterase"/>
</dbReference>
<name>A0ABU7FHC7_9ACTN</name>
<protein>
    <submittedName>
        <fullName evidence="2">RNA repair domain-containing protein</fullName>
    </submittedName>
</protein>
<dbReference type="Gene3D" id="3.90.1140.10">
    <property type="entry name" value="Cyclic phosphodiesterase"/>
    <property type="match status" value="1"/>
</dbReference>
<proteinExistence type="predicted"/>
<dbReference type="SUPFAM" id="SSF55144">
    <property type="entry name" value="LigT-like"/>
    <property type="match status" value="1"/>
</dbReference>
<feature type="domain" description="MJ1316 RNA cyclic group end recognition" evidence="1">
    <location>
        <begin position="1"/>
        <end position="65"/>
    </location>
</feature>
<sequence>MRTSDEIYHRVRWDPRFDPARFVLGISQRRNAVKRIPLSSFVPGGDIPWHRVVFIEADGEVVWDRATGVDRIDASGAGRVRDPQADLSFESSSGRGGPAGVLDVSPTARTAVAWIPPAELWPPIQDIRRDYDPQLQRWPPHVNVLFGFVPESDFERAAPLLAAAMAETPVFTARLDGVCTFRHRAYFTVWLDPTAAGRAPWADLHRVLRQRFPRCRGPAKDFTPHLSLGRTRDPRRVTADCATRLEAMTATVWELVLLSRTGDGPMRPRATVALR</sequence>
<dbReference type="RefSeq" id="WP_329507974.1">
    <property type="nucleotide sequence ID" value="NZ_JAYWVC010000045.1"/>
</dbReference>
<dbReference type="Pfam" id="PF13563">
    <property type="entry name" value="2_5_RNA_ligase2"/>
    <property type="match status" value="1"/>
</dbReference>
<gene>
    <name evidence="2" type="ORF">VXC91_16220</name>
</gene>
<organism evidence="2 3">
    <name type="scientific">Streptomyces chiangmaiensis</name>
    <dbReference type="NCBI Taxonomy" id="766497"/>
    <lineage>
        <taxon>Bacteria</taxon>
        <taxon>Bacillati</taxon>
        <taxon>Actinomycetota</taxon>
        <taxon>Actinomycetes</taxon>
        <taxon>Kitasatosporales</taxon>
        <taxon>Streptomycetaceae</taxon>
        <taxon>Streptomyces</taxon>
    </lineage>
</organism>
<dbReference type="InterPro" id="IPR040459">
    <property type="entry name" value="MJ1316"/>
</dbReference>
<accession>A0ABU7FHC7</accession>
<dbReference type="EMBL" id="JAYWVC010000045">
    <property type="protein sequence ID" value="MED7823490.1"/>
    <property type="molecule type" value="Genomic_DNA"/>
</dbReference>
<dbReference type="PANTHER" id="PTHR37474:SF1">
    <property type="entry name" value="2'-5' RNA LIGASE FAMILY PROTEIN"/>
    <property type="match status" value="1"/>
</dbReference>
<dbReference type="Pfam" id="PF04457">
    <property type="entry name" value="MJ1316"/>
    <property type="match status" value="1"/>
</dbReference>